<organism evidence="2 3">
    <name type="scientific">Enterovibrio nigricans DSM 22720</name>
    <dbReference type="NCBI Taxonomy" id="1121868"/>
    <lineage>
        <taxon>Bacteria</taxon>
        <taxon>Pseudomonadati</taxon>
        <taxon>Pseudomonadota</taxon>
        <taxon>Gammaproteobacteria</taxon>
        <taxon>Vibrionales</taxon>
        <taxon>Vibrionaceae</taxon>
        <taxon>Enterovibrio</taxon>
    </lineage>
</organism>
<reference evidence="3" key="1">
    <citation type="submission" date="2017-02" db="EMBL/GenBank/DDBJ databases">
        <authorList>
            <person name="Varghese N."/>
            <person name="Submissions S."/>
        </authorList>
    </citation>
    <scope>NUCLEOTIDE SEQUENCE [LARGE SCALE GENOMIC DNA]</scope>
    <source>
        <strain evidence="3">DSM 22720</strain>
    </source>
</reference>
<evidence type="ECO:0000256" key="1">
    <source>
        <dbReference type="SAM" id="MobiDB-lite"/>
    </source>
</evidence>
<protein>
    <submittedName>
        <fullName evidence="2">Uncharacterized protein</fullName>
    </submittedName>
</protein>
<feature type="region of interest" description="Disordered" evidence="1">
    <location>
        <begin position="1"/>
        <end position="69"/>
    </location>
</feature>
<proteinExistence type="predicted"/>
<feature type="compositionally biased region" description="Polar residues" evidence="1">
    <location>
        <begin position="1"/>
        <end position="13"/>
    </location>
</feature>
<dbReference type="EMBL" id="FUXU01000021">
    <property type="protein sequence ID" value="SKA53715.1"/>
    <property type="molecule type" value="Genomic_DNA"/>
</dbReference>
<dbReference type="RefSeq" id="WP_101210432.1">
    <property type="nucleotide sequence ID" value="NZ_FUXU01000021.1"/>
</dbReference>
<name>A0A1T4ULZ2_9GAMM</name>
<keyword evidence="3" id="KW-1185">Reference proteome</keyword>
<sequence>MTLQSDPLPTLSQEPGAATVPEAVADYPLDKYETQGDSNGQKLDGLEAIADNEQSQNRRDNEELADLPK</sequence>
<dbReference type="AlphaFoldDB" id="A0A1T4ULZ2"/>
<accession>A0A1T4ULZ2</accession>
<feature type="compositionally biased region" description="Basic and acidic residues" evidence="1">
    <location>
        <begin position="56"/>
        <end position="69"/>
    </location>
</feature>
<evidence type="ECO:0000313" key="2">
    <source>
        <dbReference type="EMBL" id="SKA53715.1"/>
    </source>
</evidence>
<dbReference type="Proteomes" id="UP000190162">
    <property type="component" value="Unassembled WGS sequence"/>
</dbReference>
<evidence type="ECO:0000313" key="3">
    <source>
        <dbReference type="Proteomes" id="UP000190162"/>
    </source>
</evidence>
<gene>
    <name evidence="2" type="ORF">SAMN02745132_02012</name>
</gene>